<dbReference type="AlphaFoldDB" id="A0A0B2UUY4"/>
<gene>
    <name evidence="2" type="ORF">Tcan_14779</name>
</gene>
<dbReference type="OrthoDB" id="5821692at2759"/>
<accession>A0A0B2UUY4</accession>
<feature type="chain" id="PRO_5002077631" evidence="1">
    <location>
        <begin position="19"/>
        <end position="131"/>
    </location>
</feature>
<dbReference type="Proteomes" id="UP000031036">
    <property type="component" value="Unassembled WGS sequence"/>
</dbReference>
<dbReference type="GO" id="GO:0050482">
    <property type="term" value="P:arachidonate secretion"/>
    <property type="evidence" value="ECO:0007669"/>
    <property type="project" value="InterPro"/>
</dbReference>
<keyword evidence="1" id="KW-0732">Signal</keyword>
<evidence type="ECO:0000313" key="3">
    <source>
        <dbReference type="Proteomes" id="UP000031036"/>
    </source>
</evidence>
<dbReference type="EMBL" id="JPKZ01003153">
    <property type="protein sequence ID" value="KHN73079.1"/>
    <property type="molecule type" value="Genomic_DNA"/>
</dbReference>
<proteinExistence type="predicted"/>
<organism evidence="2 3">
    <name type="scientific">Toxocara canis</name>
    <name type="common">Canine roundworm</name>
    <dbReference type="NCBI Taxonomy" id="6265"/>
    <lineage>
        <taxon>Eukaryota</taxon>
        <taxon>Metazoa</taxon>
        <taxon>Ecdysozoa</taxon>
        <taxon>Nematoda</taxon>
        <taxon>Chromadorea</taxon>
        <taxon>Rhabditida</taxon>
        <taxon>Spirurina</taxon>
        <taxon>Ascaridomorpha</taxon>
        <taxon>Ascaridoidea</taxon>
        <taxon>Toxocaridae</taxon>
        <taxon>Toxocara</taxon>
    </lineage>
</organism>
<dbReference type="SUPFAM" id="SSF48619">
    <property type="entry name" value="Phospholipase A2, PLA2"/>
    <property type="match status" value="1"/>
</dbReference>
<name>A0A0B2UUY4_TOXCA</name>
<dbReference type="OMA" id="LEINNCC"/>
<dbReference type="InterPro" id="IPR036444">
    <property type="entry name" value="PLipase_A2_dom_sf"/>
</dbReference>
<evidence type="ECO:0000256" key="1">
    <source>
        <dbReference type="SAM" id="SignalP"/>
    </source>
</evidence>
<keyword evidence="3" id="KW-1185">Reference proteome</keyword>
<feature type="signal peptide" evidence="1">
    <location>
        <begin position="1"/>
        <end position="18"/>
    </location>
</feature>
<reference evidence="2 3" key="1">
    <citation type="submission" date="2014-11" db="EMBL/GenBank/DDBJ databases">
        <title>Genetic blueprint of the zoonotic pathogen Toxocara canis.</title>
        <authorList>
            <person name="Zhu X.-Q."/>
            <person name="Korhonen P.K."/>
            <person name="Cai H."/>
            <person name="Young N.D."/>
            <person name="Nejsum P."/>
            <person name="von Samson-Himmelstjerna G."/>
            <person name="Boag P.R."/>
            <person name="Tan P."/>
            <person name="Li Q."/>
            <person name="Min J."/>
            <person name="Yang Y."/>
            <person name="Wang X."/>
            <person name="Fang X."/>
            <person name="Hall R.S."/>
            <person name="Hofmann A."/>
            <person name="Sternberg P.W."/>
            <person name="Jex A.R."/>
            <person name="Gasser R.B."/>
        </authorList>
    </citation>
    <scope>NUCLEOTIDE SEQUENCE [LARGE SCALE GENOMIC DNA]</scope>
    <source>
        <strain evidence="2">PN_DK_2014</strain>
    </source>
</reference>
<dbReference type="GO" id="GO:0006644">
    <property type="term" value="P:phospholipid metabolic process"/>
    <property type="evidence" value="ECO:0007669"/>
    <property type="project" value="InterPro"/>
</dbReference>
<sequence>MNLIHCTVLLVNLQCVAMEYFCGPNTNMVVQMISKWFTRLCDQLEINNCCYNHDVCYDNCAVTQNACDSYFCDCLRQIPTNFFCRNIVQASHCTFAQIFGKPYKCSNYMGRPQRTSFPYPSYRDPPIRPKL</sequence>
<comment type="caution">
    <text evidence="2">The sequence shown here is derived from an EMBL/GenBank/DDBJ whole genome shotgun (WGS) entry which is preliminary data.</text>
</comment>
<evidence type="ECO:0000313" key="2">
    <source>
        <dbReference type="EMBL" id="KHN73079.1"/>
    </source>
</evidence>
<dbReference type="GO" id="GO:0004623">
    <property type="term" value="F:phospholipase A2 activity"/>
    <property type="evidence" value="ECO:0007669"/>
    <property type="project" value="InterPro"/>
</dbReference>
<protein>
    <submittedName>
        <fullName evidence="2">Uncharacterized protein</fullName>
    </submittedName>
</protein>